<reference evidence="3" key="1">
    <citation type="submission" date="2021-01" db="UniProtKB">
        <authorList>
            <consortium name="EnsemblMetazoa"/>
        </authorList>
    </citation>
    <scope>IDENTIFICATION</scope>
</reference>
<dbReference type="Proteomes" id="UP000594262">
    <property type="component" value="Unplaced"/>
</dbReference>
<proteinExistence type="predicted"/>
<protein>
    <recommendedName>
        <fullName evidence="2">Sulfotransferase domain-containing protein</fullName>
    </recommendedName>
</protein>
<sequence length="417" mass="48606">VFDQTNYCRNFHKAMRHLVSEVKEERIMTASKNYSVVALAVFLSFWLVFTLKYSETTEGVIRNLINPSPRRTQKDHKVLFILGPGRSGTSLLGDLFNSRKDFIYFFEPLKAIRTYHKIGEPTSIHQLQYMLQEVGEYMKDIVSCNYRSRNDKYINLVHSGGMFFSKMDFLHSPPFCAEGERNCKKKNITSSMMNEMCDHLDEDVTIVIKDLYKNFPYFDPSLIQYVQLNKMKTFHVLQALRDPRAILNSYRKLNWITDNVRKDVNRQASTAVPIFCGRLVHILKHFPKAPGSNKVKYAIFRYDDMAYHDITSIARSLAEFLDVDLSDEFENYLREKTQGEDDFKTASLSLAPRNISLTILNWRKEIPMDLLEQIESTESCQQLLQMLGYKMAENKEVLFDEHNVLVKEPLLLDVIGH</sequence>
<keyword evidence="1" id="KW-0472">Membrane</keyword>
<name>A0A7M5UJV3_9CNID</name>
<keyword evidence="1" id="KW-1133">Transmembrane helix</keyword>
<dbReference type="PANTHER" id="PTHR10704">
    <property type="entry name" value="CARBOHYDRATE SULFOTRANSFERASE"/>
    <property type="match status" value="1"/>
</dbReference>
<dbReference type="SUPFAM" id="SSF52540">
    <property type="entry name" value="P-loop containing nucleoside triphosphate hydrolases"/>
    <property type="match status" value="1"/>
</dbReference>
<dbReference type="EnsemblMetazoa" id="CLYHEMT001890.1">
    <property type="protein sequence ID" value="CLYHEMP001890.1"/>
    <property type="gene ID" value="CLYHEMG001890"/>
</dbReference>
<dbReference type="InterPro" id="IPR051135">
    <property type="entry name" value="Gal/GlcNAc/GalNAc_ST"/>
</dbReference>
<evidence type="ECO:0000256" key="1">
    <source>
        <dbReference type="SAM" id="Phobius"/>
    </source>
</evidence>
<keyword evidence="4" id="KW-1185">Reference proteome</keyword>
<evidence type="ECO:0000313" key="4">
    <source>
        <dbReference type="Proteomes" id="UP000594262"/>
    </source>
</evidence>
<evidence type="ECO:0000313" key="3">
    <source>
        <dbReference type="EnsemblMetazoa" id="CLYHEMP001890.1"/>
    </source>
</evidence>
<evidence type="ECO:0000259" key="2">
    <source>
        <dbReference type="Pfam" id="PF00685"/>
    </source>
</evidence>
<dbReference type="GO" id="GO:0006044">
    <property type="term" value="P:N-acetylglucosamine metabolic process"/>
    <property type="evidence" value="ECO:0007669"/>
    <property type="project" value="TreeGrafter"/>
</dbReference>
<dbReference type="InterPro" id="IPR027417">
    <property type="entry name" value="P-loop_NTPase"/>
</dbReference>
<dbReference type="Gene3D" id="3.40.50.300">
    <property type="entry name" value="P-loop containing nucleotide triphosphate hydrolases"/>
    <property type="match status" value="1"/>
</dbReference>
<dbReference type="AlphaFoldDB" id="A0A7M5UJV3"/>
<accession>A0A7M5UJV3</accession>
<organism evidence="3 4">
    <name type="scientific">Clytia hemisphaerica</name>
    <dbReference type="NCBI Taxonomy" id="252671"/>
    <lineage>
        <taxon>Eukaryota</taxon>
        <taxon>Metazoa</taxon>
        <taxon>Cnidaria</taxon>
        <taxon>Hydrozoa</taxon>
        <taxon>Hydroidolina</taxon>
        <taxon>Leptothecata</taxon>
        <taxon>Obeliida</taxon>
        <taxon>Clytiidae</taxon>
        <taxon>Clytia</taxon>
    </lineage>
</organism>
<dbReference type="Pfam" id="PF00685">
    <property type="entry name" value="Sulfotransfer_1"/>
    <property type="match status" value="1"/>
</dbReference>
<keyword evidence="1" id="KW-0812">Transmembrane</keyword>
<dbReference type="GO" id="GO:0006790">
    <property type="term" value="P:sulfur compound metabolic process"/>
    <property type="evidence" value="ECO:0007669"/>
    <property type="project" value="TreeGrafter"/>
</dbReference>
<feature type="transmembrane region" description="Helical" evidence="1">
    <location>
        <begin position="33"/>
        <end position="53"/>
    </location>
</feature>
<dbReference type="PANTHER" id="PTHR10704:SF44">
    <property type="entry name" value="LD35051P-RELATED"/>
    <property type="match status" value="1"/>
</dbReference>
<dbReference type="GO" id="GO:0001517">
    <property type="term" value="F:N-acetylglucosamine 6-O-sulfotransferase activity"/>
    <property type="evidence" value="ECO:0007669"/>
    <property type="project" value="TreeGrafter"/>
</dbReference>
<dbReference type="OrthoDB" id="6138663at2759"/>
<feature type="domain" description="Sulfotransferase" evidence="2">
    <location>
        <begin position="79"/>
        <end position="375"/>
    </location>
</feature>
<dbReference type="InterPro" id="IPR000863">
    <property type="entry name" value="Sulfotransferase_dom"/>
</dbReference>